<reference evidence="1" key="1">
    <citation type="submission" date="2019-02" db="EMBL/GenBank/DDBJ databases">
        <authorList>
            <person name="Gruber-Vodicka R. H."/>
            <person name="Seah K. B. B."/>
        </authorList>
    </citation>
    <scope>NUCLEOTIDE SEQUENCE</scope>
    <source>
        <strain evidence="1">BECK_M6</strain>
    </source>
</reference>
<gene>
    <name evidence="1" type="ORF">BECKLFY1418A_GA0070994_103010</name>
</gene>
<proteinExistence type="predicted"/>
<sequence length="391" mass="43201">MRHKLSDSYWLAIFVSLIFCMAGGTVIAKDNQENVLTIGEVKYYSWRSRNNSASGNQIVTPITWSTTSISDNYSLEVSMRTAYIRSENRTPSQTGVVSGLGDTVLSLFGSYAMSPKVVPFVVTSFNLPTGKETLSGSQKNALMDIDLVEQVRHGEGLNMNIGGGVTYNFNETTSTTISASRNFRGGYIPDGDLNLKYEPGTQTTVFGQVDYSTDRISGLLGLKYSEERTSLLGETAFFQPGEMYEGYASLSVAISDRDLLSGFLSFSKFSKNKSFDPFKQAFVEEEATGAGNVINIKGSWQHAYDWGRFGINGSILYRDENDFDAVNDQFIPARIKLTMGPEATITLPEGLSLIFNASYFRLNEEGTVFTKHNQKFDGVEISLGLRKEVNL</sequence>
<name>A0A450UL23_9GAMM</name>
<evidence type="ECO:0000313" key="1">
    <source>
        <dbReference type="EMBL" id="VFJ93235.1"/>
    </source>
</evidence>
<dbReference type="EMBL" id="CAADFH010000030">
    <property type="protein sequence ID" value="VFJ93235.1"/>
    <property type="molecule type" value="Genomic_DNA"/>
</dbReference>
<organism evidence="1">
    <name type="scientific">Candidatus Kentrum sp. LFY</name>
    <dbReference type="NCBI Taxonomy" id="2126342"/>
    <lineage>
        <taxon>Bacteria</taxon>
        <taxon>Pseudomonadati</taxon>
        <taxon>Pseudomonadota</taxon>
        <taxon>Gammaproteobacteria</taxon>
        <taxon>Candidatus Kentrum</taxon>
    </lineage>
</organism>
<evidence type="ECO:0008006" key="2">
    <source>
        <dbReference type="Google" id="ProtNLM"/>
    </source>
</evidence>
<dbReference type="AlphaFoldDB" id="A0A450UL23"/>
<protein>
    <recommendedName>
        <fullName evidence="2">Beta-barrel porin-2, OmpL-like. bbp2</fullName>
    </recommendedName>
</protein>
<accession>A0A450UL23</accession>